<dbReference type="InterPro" id="IPR050320">
    <property type="entry name" value="N5-glutamine_MTase"/>
</dbReference>
<feature type="domain" description="Methyltransferase small" evidence="6">
    <location>
        <begin position="101"/>
        <end position="193"/>
    </location>
</feature>
<evidence type="ECO:0000256" key="3">
    <source>
        <dbReference type="ARBA" id="ARBA00022691"/>
    </source>
</evidence>
<dbReference type="Pfam" id="PF17827">
    <property type="entry name" value="PrmC_N"/>
    <property type="match status" value="1"/>
</dbReference>
<dbReference type="Pfam" id="PF05175">
    <property type="entry name" value="MTS"/>
    <property type="match status" value="1"/>
</dbReference>
<reference evidence="8 9" key="1">
    <citation type="submission" date="2020-07" db="EMBL/GenBank/DDBJ databases">
        <title>Taxonomic revisions and descriptions of new bacterial species based on genomic comparisons in the high-G+C-content subgroup of the family Alcaligenaceae.</title>
        <authorList>
            <person name="Szabo A."/>
            <person name="Felfoldi T."/>
        </authorList>
    </citation>
    <scope>NUCLEOTIDE SEQUENCE [LARGE SCALE GENOMIC DNA]</scope>
    <source>
        <strain evidence="8 9">LMG 24012</strain>
    </source>
</reference>
<evidence type="ECO:0000256" key="1">
    <source>
        <dbReference type="ARBA" id="ARBA00022603"/>
    </source>
</evidence>
<dbReference type="FunFam" id="3.40.50.150:FF:000053">
    <property type="entry name" value="Release factor glutamine methyltransferase"/>
    <property type="match status" value="1"/>
</dbReference>
<dbReference type="NCBIfam" id="TIGR03534">
    <property type="entry name" value="RF_mod_PrmC"/>
    <property type="match status" value="1"/>
</dbReference>
<dbReference type="InterPro" id="IPR004556">
    <property type="entry name" value="HemK-like"/>
</dbReference>
<dbReference type="InterPro" id="IPR029063">
    <property type="entry name" value="SAM-dependent_MTases_sf"/>
</dbReference>
<dbReference type="PANTHER" id="PTHR18895">
    <property type="entry name" value="HEMK METHYLTRANSFERASE"/>
    <property type="match status" value="1"/>
</dbReference>
<comment type="catalytic activity">
    <reaction evidence="4 5">
        <text>L-glutaminyl-[peptide chain release factor] + S-adenosyl-L-methionine = N(5)-methyl-L-glutaminyl-[peptide chain release factor] + S-adenosyl-L-homocysteine + H(+)</text>
        <dbReference type="Rhea" id="RHEA:42896"/>
        <dbReference type="Rhea" id="RHEA-COMP:10271"/>
        <dbReference type="Rhea" id="RHEA-COMP:10272"/>
        <dbReference type="ChEBI" id="CHEBI:15378"/>
        <dbReference type="ChEBI" id="CHEBI:30011"/>
        <dbReference type="ChEBI" id="CHEBI:57856"/>
        <dbReference type="ChEBI" id="CHEBI:59789"/>
        <dbReference type="ChEBI" id="CHEBI:61891"/>
        <dbReference type="EC" id="2.1.1.297"/>
    </reaction>
</comment>
<keyword evidence="2 5" id="KW-0808">Transferase</keyword>
<dbReference type="GO" id="GO:0003676">
    <property type="term" value="F:nucleic acid binding"/>
    <property type="evidence" value="ECO:0007669"/>
    <property type="project" value="InterPro"/>
</dbReference>
<feature type="binding site" evidence="5">
    <location>
        <begin position="116"/>
        <end position="120"/>
    </location>
    <ligand>
        <name>S-adenosyl-L-methionine</name>
        <dbReference type="ChEBI" id="CHEBI:59789"/>
    </ligand>
</feature>
<feature type="binding site" evidence="5">
    <location>
        <position position="166"/>
    </location>
    <ligand>
        <name>S-adenosyl-L-methionine</name>
        <dbReference type="ChEBI" id="CHEBI:59789"/>
    </ligand>
</feature>
<dbReference type="InterPro" id="IPR019874">
    <property type="entry name" value="RF_methyltr_PrmC"/>
</dbReference>
<feature type="domain" description="Release factor glutamine methyltransferase N-terminal" evidence="7">
    <location>
        <begin position="15"/>
        <end position="71"/>
    </location>
</feature>
<comment type="similarity">
    <text evidence="5">Belongs to the protein N5-glutamine methyltransferase family. PrmC subfamily.</text>
</comment>
<proteinExistence type="inferred from homology"/>
<dbReference type="CDD" id="cd02440">
    <property type="entry name" value="AdoMet_MTases"/>
    <property type="match status" value="1"/>
</dbReference>
<comment type="function">
    <text evidence="5">Methylates the class 1 translation termination release factors RF1/PrfA and RF2/PrfB on the glutamine residue of the universally conserved GGQ motif.</text>
</comment>
<evidence type="ECO:0000313" key="9">
    <source>
        <dbReference type="Proteomes" id="UP000559809"/>
    </source>
</evidence>
<dbReference type="AlphaFoldDB" id="A0A853G926"/>
<keyword evidence="1 5" id="KW-0489">Methyltransferase</keyword>
<organism evidence="8 9">
    <name type="scientific">Parapusillimonas granuli</name>
    <dbReference type="NCBI Taxonomy" id="380911"/>
    <lineage>
        <taxon>Bacteria</taxon>
        <taxon>Pseudomonadati</taxon>
        <taxon>Pseudomonadota</taxon>
        <taxon>Betaproteobacteria</taxon>
        <taxon>Burkholderiales</taxon>
        <taxon>Alcaligenaceae</taxon>
        <taxon>Parapusillimonas</taxon>
    </lineage>
</organism>
<name>A0A853G926_9BURK</name>
<dbReference type="InterPro" id="IPR007848">
    <property type="entry name" value="Small_mtfrase_dom"/>
</dbReference>
<dbReference type="GO" id="GO:0032259">
    <property type="term" value="P:methylation"/>
    <property type="evidence" value="ECO:0007669"/>
    <property type="project" value="UniProtKB-KW"/>
</dbReference>
<dbReference type="NCBIfam" id="TIGR00536">
    <property type="entry name" value="hemK_fam"/>
    <property type="match status" value="1"/>
</dbReference>
<sequence length="275" mass="29598">MTDTAPQLRGLAGRSPLPRLEFQMLWQKVLGVPRVWLLAHDTDPLSPDQVARFHELEARRLAGEPMAYILGEREFFGRMFRVSPAVLIPRPETELLVEIALQLLAPGRAAKVLDLGTGSGAIAVSIALERPDARVYATDLSDEALALARSNAQSLGARVEFLRGNWYDALPDHEDFDVIVSNPPYIAVSDQHLARGDVRFEPAGALTDGGDGLAALTDIVRGAGARLGAGGALFMEHGWDQAAAVRGLLASAGFSRIASHRDLAGIERVTGGFYN</sequence>
<evidence type="ECO:0000259" key="7">
    <source>
        <dbReference type="Pfam" id="PF17827"/>
    </source>
</evidence>
<comment type="caution">
    <text evidence="8">The sequence shown here is derived from an EMBL/GenBank/DDBJ whole genome shotgun (WGS) entry which is preliminary data.</text>
</comment>
<evidence type="ECO:0000256" key="5">
    <source>
        <dbReference type="HAMAP-Rule" id="MF_02126"/>
    </source>
</evidence>
<dbReference type="InterPro" id="IPR002052">
    <property type="entry name" value="DNA_methylase_N6_adenine_CS"/>
</dbReference>
<feature type="binding site" evidence="5">
    <location>
        <begin position="182"/>
        <end position="185"/>
    </location>
    <ligand>
        <name>substrate</name>
    </ligand>
</feature>
<dbReference type="Gene3D" id="3.40.50.150">
    <property type="entry name" value="Vaccinia Virus protein VP39"/>
    <property type="match status" value="1"/>
</dbReference>
<dbReference type="Proteomes" id="UP000559809">
    <property type="component" value="Unassembled WGS sequence"/>
</dbReference>
<evidence type="ECO:0000259" key="6">
    <source>
        <dbReference type="Pfam" id="PF05175"/>
    </source>
</evidence>
<gene>
    <name evidence="5 8" type="primary">prmC</name>
    <name evidence="8" type="ORF">H0A72_17975</name>
</gene>
<protein>
    <recommendedName>
        <fullName evidence="5">Release factor glutamine methyltransferase</fullName>
        <shortName evidence="5">RF MTase</shortName>
        <ecNumber evidence="5">2.1.1.297</ecNumber>
    </recommendedName>
    <alternativeName>
        <fullName evidence="5">N5-glutamine methyltransferase PrmC</fullName>
    </alternativeName>
    <alternativeName>
        <fullName evidence="5">Protein-(glutamine-N5) MTase PrmC</fullName>
    </alternativeName>
    <alternativeName>
        <fullName evidence="5">Protein-glutamine N-methyltransferase PrmC</fullName>
    </alternativeName>
</protein>
<dbReference type="SUPFAM" id="SSF53335">
    <property type="entry name" value="S-adenosyl-L-methionine-dependent methyltransferases"/>
    <property type="match status" value="1"/>
</dbReference>
<accession>A0A853G926</accession>
<dbReference type="Gene3D" id="1.10.8.10">
    <property type="entry name" value="DNA helicase RuvA subunit, C-terminal domain"/>
    <property type="match status" value="1"/>
</dbReference>
<dbReference type="InterPro" id="IPR040758">
    <property type="entry name" value="PrmC_N"/>
</dbReference>
<dbReference type="GO" id="GO:0102559">
    <property type="term" value="F:peptide chain release factor N(5)-glutamine methyltransferase activity"/>
    <property type="evidence" value="ECO:0007669"/>
    <property type="project" value="UniProtKB-EC"/>
</dbReference>
<dbReference type="RefSeq" id="WP_180157855.1">
    <property type="nucleotide sequence ID" value="NZ_JACCEM010000010.1"/>
</dbReference>
<dbReference type="PANTHER" id="PTHR18895:SF74">
    <property type="entry name" value="MTRF1L RELEASE FACTOR GLUTAMINE METHYLTRANSFERASE"/>
    <property type="match status" value="1"/>
</dbReference>
<dbReference type="EC" id="2.1.1.297" evidence="5"/>
<dbReference type="EMBL" id="JACCEM010000010">
    <property type="protein sequence ID" value="NYT51206.1"/>
    <property type="molecule type" value="Genomic_DNA"/>
</dbReference>
<evidence type="ECO:0000256" key="2">
    <source>
        <dbReference type="ARBA" id="ARBA00022679"/>
    </source>
</evidence>
<keyword evidence="9" id="KW-1185">Reference proteome</keyword>
<dbReference type="PROSITE" id="PS00092">
    <property type="entry name" value="N6_MTASE"/>
    <property type="match status" value="1"/>
</dbReference>
<feature type="binding site" evidence="5">
    <location>
        <position position="182"/>
    </location>
    <ligand>
        <name>S-adenosyl-L-methionine</name>
        <dbReference type="ChEBI" id="CHEBI:59789"/>
    </ligand>
</feature>
<evidence type="ECO:0000313" key="8">
    <source>
        <dbReference type="EMBL" id="NYT51206.1"/>
    </source>
</evidence>
<evidence type="ECO:0000256" key="4">
    <source>
        <dbReference type="ARBA" id="ARBA00048391"/>
    </source>
</evidence>
<dbReference type="HAMAP" id="MF_02126">
    <property type="entry name" value="RF_methyltr_PrmC"/>
    <property type="match status" value="1"/>
</dbReference>
<feature type="binding site" evidence="5">
    <location>
        <position position="139"/>
    </location>
    <ligand>
        <name>S-adenosyl-L-methionine</name>
        <dbReference type="ChEBI" id="CHEBI:59789"/>
    </ligand>
</feature>
<keyword evidence="3 5" id="KW-0949">S-adenosyl-L-methionine</keyword>